<gene>
    <name evidence="1" type="ORF">RxyAA322_02530</name>
</gene>
<organism evidence="1 2">
    <name type="scientific">Rubrobacter xylanophilus</name>
    <dbReference type="NCBI Taxonomy" id="49319"/>
    <lineage>
        <taxon>Bacteria</taxon>
        <taxon>Bacillati</taxon>
        <taxon>Actinomycetota</taxon>
        <taxon>Rubrobacteria</taxon>
        <taxon>Rubrobacterales</taxon>
        <taxon>Rubrobacteraceae</taxon>
        <taxon>Rubrobacter</taxon>
    </lineage>
</organism>
<protein>
    <recommendedName>
        <fullName evidence="3">Tetratricopeptide repeat protein</fullName>
    </recommendedName>
</protein>
<evidence type="ECO:0000313" key="1">
    <source>
        <dbReference type="EMBL" id="BBL78399.1"/>
    </source>
</evidence>
<reference evidence="1" key="1">
    <citation type="journal article" date="2019" name="Microbiol. Resour. Announc.">
        <title>Complete Genome Sequence of Rubrobacter xylanophilus Strain AA3-22, Isolated from Arima Onsen in Japan.</title>
        <authorList>
            <person name="Tomariguchi N."/>
            <person name="Miyazaki K."/>
        </authorList>
    </citation>
    <scope>NUCLEOTIDE SEQUENCE [LARGE SCALE GENOMIC DNA]</scope>
    <source>
        <strain evidence="1">AA3-22</strain>
    </source>
</reference>
<sequence>MISASLLRRLLSRLSGREERSGGGSRSSFLLSDEELTRIGTEEDPLRDYEEAAARSLEALRTEQGGDTERAVRLYEELVASGFVESRPYERLAAIYERRRRYRDALRVTESFIRLARSGRMPRGAQRSADRRLAAFEARAERYRTLSGREGEPYSR</sequence>
<dbReference type="Proteomes" id="UP000318065">
    <property type="component" value="Chromosome"/>
</dbReference>
<evidence type="ECO:0000313" key="2">
    <source>
        <dbReference type="Proteomes" id="UP000318065"/>
    </source>
</evidence>
<dbReference type="SUPFAM" id="SSF48452">
    <property type="entry name" value="TPR-like"/>
    <property type="match status" value="1"/>
</dbReference>
<dbReference type="EMBL" id="AP019791">
    <property type="protein sequence ID" value="BBL78399.1"/>
    <property type="molecule type" value="Genomic_DNA"/>
</dbReference>
<proteinExistence type="predicted"/>
<dbReference type="RefSeq" id="WP_143526549.1">
    <property type="nucleotide sequence ID" value="NZ_AP019791.1"/>
</dbReference>
<name>A0A510HEP0_9ACTN</name>
<evidence type="ECO:0008006" key="3">
    <source>
        <dbReference type="Google" id="ProtNLM"/>
    </source>
</evidence>
<accession>A0A510HEP0</accession>
<dbReference type="AlphaFoldDB" id="A0A510HEP0"/>
<dbReference type="InterPro" id="IPR011990">
    <property type="entry name" value="TPR-like_helical_dom_sf"/>
</dbReference>
<keyword evidence="2" id="KW-1185">Reference proteome</keyword>